<evidence type="ECO:0000313" key="3">
    <source>
        <dbReference type="Proteomes" id="UP000323166"/>
    </source>
</evidence>
<dbReference type="CDD" id="cd10451">
    <property type="entry name" value="GIY-YIG_LuxR_like"/>
    <property type="match status" value="1"/>
</dbReference>
<dbReference type="SUPFAM" id="SSF82771">
    <property type="entry name" value="GIY-YIG endonuclease"/>
    <property type="match status" value="1"/>
</dbReference>
<evidence type="ECO:0000259" key="1">
    <source>
        <dbReference type="Pfam" id="PF09860"/>
    </source>
</evidence>
<reference evidence="2 3" key="1">
    <citation type="submission" date="2019-07" db="EMBL/GenBank/DDBJ databases">
        <title>Genomic Encyclopedia of Type Strains, Phase I: the one thousand microbial genomes (KMG-I) project.</title>
        <authorList>
            <person name="Kyrpides N."/>
        </authorList>
    </citation>
    <scope>NUCLEOTIDE SEQUENCE [LARGE SCALE GENOMIC DNA]</scope>
    <source>
        <strain evidence="2 3">DSM 6562</strain>
    </source>
</reference>
<dbReference type="InterPro" id="IPR035901">
    <property type="entry name" value="GIY-YIG_endonuc_sf"/>
</dbReference>
<comment type="caution">
    <text evidence="2">The sequence shown here is derived from an EMBL/GenBank/DDBJ whole genome shotgun (WGS) entry which is preliminary data.</text>
</comment>
<evidence type="ECO:0000313" key="2">
    <source>
        <dbReference type="EMBL" id="TYO93939.1"/>
    </source>
</evidence>
<feature type="domain" description="DUF2087" evidence="1">
    <location>
        <begin position="182"/>
        <end position="249"/>
    </location>
</feature>
<gene>
    <name evidence="2" type="ORF">LX24_02503</name>
</gene>
<dbReference type="InterPro" id="IPR018656">
    <property type="entry name" value="DUF2087"/>
</dbReference>
<name>A0A5S4ZNJ5_9FIRM</name>
<sequence>MNVSDLCWSASIEELKKGYIELRDDYACLLCGQKIEKGVIYPWEGVLYEAERFMYVHIENEHRSVFEYLVQLDKRFTGLTEHQKNLLQLFYRGKSDGEVQRELGIGSASTIRNHRFALKEKERQAKIFLVLMELLKEKTKRAPGFLPPHSTGSKMAGRYNIPLDDREQILNKYFPAGVDGPLKTLKMKEKSRLVVLREIAKRFEAGKIYTEKDVNEILETVHDDFVTLRRYLIEYGFMDREPDGSRYWLKGEASEMGEKDMDRKKELKLQYKEMKTEGGVYQIRNTRNQKVFVTATPNLKTINGRRFMLREGSHNNRQLQEEWNRYGEDAFVFEVLEVLEEKEDGYFDKAEELEKLEEKWIEKLQPFGERGYNQPQKARAKQ</sequence>
<dbReference type="Gene3D" id="3.40.1440.10">
    <property type="entry name" value="GIY-YIG endonuclease"/>
    <property type="match status" value="1"/>
</dbReference>
<dbReference type="Proteomes" id="UP000323166">
    <property type="component" value="Unassembled WGS sequence"/>
</dbReference>
<accession>A0A5S4ZNJ5</accession>
<dbReference type="EMBL" id="VNHM01000016">
    <property type="protein sequence ID" value="TYO93939.1"/>
    <property type="molecule type" value="Genomic_DNA"/>
</dbReference>
<proteinExistence type="predicted"/>
<dbReference type="RefSeq" id="WP_166512462.1">
    <property type="nucleotide sequence ID" value="NZ_VNHM01000016.1"/>
</dbReference>
<dbReference type="AlphaFoldDB" id="A0A5S4ZNJ5"/>
<organism evidence="2 3">
    <name type="scientific">Desulfallas thermosapovorans DSM 6562</name>
    <dbReference type="NCBI Taxonomy" id="1121431"/>
    <lineage>
        <taxon>Bacteria</taxon>
        <taxon>Bacillati</taxon>
        <taxon>Bacillota</taxon>
        <taxon>Clostridia</taxon>
        <taxon>Eubacteriales</taxon>
        <taxon>Desulfallaceae</taxon>
        <taxon>Desulfallas</taxon>
    </lineage>
</organism>
<dbReference type="Pfam" id="PF09860">
    <property type="entry name" value="DUF2087"/>
    <property type="match status" value="1"/>
</dbReference>
<keyword evidence="3" id="KW-1185">Reference proteome</keyword>
<protein>
    <recommendedName>
        <fullName evidence="1">DUF2087 domain-containing protein</fullName>
    </recommendedName>
</protein>